<accession>A0A8J8TD21</accession>
<proteinExistence type="predicted"/>
<name>A0A8J8TD21_9ARCH</name>
<keyword evidence="2" id="KW-0963">Cytoplasm</keyword>
<dbReference type="PANTHER" id="PTHR31661:SF1">
    <property type="entry name" value="CDAN1-INTERACTING NUCLEASE 1"/>
    <property type="match status" value="1"/>
</dbReference>
<dbReference type="PANTHER" id="PTHR31661">
    <property type="entry name" value="SIMILAR TO CDNA SEQUENCE BC052040"/>
    <property type="match status" value="1"/>
</dbReference>
<evidence type="ECO:0008006" key="5">
    <source>
        <dbReference type="Google" id="ProtNLM"/>
    </source>
</evidence>
<dbReference type="GO" id="GO:0005737">
    <property type="term" value="C:cytoplasm"/>
    <property type="evidence" value="ECO:0007669"/>
    <property type="project" value="UniProtKB-SubCell"/>
</dbReference>
<comment type="caution">
    <text evidence="3">The sequence shown here is derived from an EMBL/GenBank/DDBJ whole genome shotgun (WGS) entry which is preliminary data.</text>
</comment>
<dbReference type="EMBL" id="LVVT01000024">
    <property type="protein sequence ID" value="TQS81134.1"/>
    <property type="molecule type" value="Genomic_DNA"/>
</dbReference>
<evidence type="ECO:0000313" key="4">
    <source>
        <dbReference type="Proteomes" id="UP000752814"/>
    </source>
</evidence>
<gene>
    <name evidence="3" type="ORF">A3207_04460</name>
</gene>
<dbReference type="Pfam" id="PF14811">
    <property type="entry name" value="TPD"/>
    <property type="match status" value="1"/>
</dbReference>
<evidence type="ECO:0000313" key="3">
    <source>
        <dbReference type="EMBL" id="TQS81134.1"/>
    </source>
</evidence>
<reference evidence="3" key="1">
    <citation type="submission" date="2016-03" db="EMBL/GenBank/DDBJ databases">
        <authorList>
            <person name="Borrel G."/>
            <person name="Mccann A."/>
            <person name="O'Toole P.W."/>
        </authorList>
    </citation>
    <scope>NUCLEOTIDE SEQUENCE</scope>
    <source>
        <strain evidence="3">183</strain>
    </source>
</reference>
<organism evidence="3 4">
    <name type="scientific">Candidatus Methanomassiliicoccus intestinalis</name>
    <dbReference type="NCBI Taxonomy" id="1406512"/>
    <lineage>
        <taxon>Archaea</taxon>
        <taxon>Methanobacteriati</taxon>
        <taxon>Thermoplasmatota</taxon>
        <taxon>Thermoplasmata</taxon>
        <taxon>Methanomassiliicoccales</taxon>
        <taxon>Methanomassiliicoccaceae</taxon>
        <taxon>Methanomassiliicoccus</taxon>
    </lineage>
</organism>
<comment type="subcellular location">
    <subcellularLocation>
        <location evidence="1">Cytoplasm</location>
    </subcellularLocation>
</comment>
<sequence length="268" mass="31527">MKLEDYKRIYDELETESDVDRLAAQSGLDRELLNVIYTQRTVRKTMKRHHIIKRNLPRMLREWKSGKSILSIAQKWDFSPILTGLMLFQQNGYSKKQYWSYVREPETIADQKLKKEILDIVKEDSIYSPWGNDIQVKRGQWGEEMLQNWLTENELGYRTENDLRGKFSKTPDCLLNEPVKINGRVVNWIESKASFGDKIEFNKNFKGQLSKYVEMFGNGIVVYWFGFIDSLEYPPGIEIMDRNICSLPIEKCPDDVICPEEIPNNVRV</sequence>
<protein>
    <recommendedName>
        <fullName evidence="5">TPD domain-containing protein</fullName>
    </recommendedName>
</protein>
<evidence type="ECO:0000256" key="1">
    <source>
        <dbReference type="ARBA" id="ARBA00004496"/>
    </source>
</evidence>
<evidence type="ECO:0000256" key="2">
    <source>
        <dbReference type="ARBA" id="ARBA00022490"/>
    </source>
</evidence>
<dbReference type="InterPro" id="IPR029404">
    <property type="entry name" value="CDIN1"/>
</dbReference>
<dbReference type="AlphaFoldDB" id="A0A8J8TD21"/>
<dbReference type="Proteomes" id="UP000752814">
    <property type="component" value="Unassembled WGS sequence"/>
</dbReference>
<dbReference type="RefSeq" id="WP_400195200.1">
    <property type="nucleotide sequence ID" value="NZ_CAYAYE010000021.1"/>
</dbReference>